<evidence type="ECO:0000313" key="1">
    <source>
        <dbReference type="EMBL" id="AAZ46057.1"/>
    </source>
</evidence>
<gene>
    <name evidence="1" type="ordered locus">Daro_1306</name>
    <name evidence="2" type="ordered locus">Daro_1654</name>
    <name evidence="3" type="ordered locus">Daro_1712</name>
    <name evidence="4" type="ordered locus">Daro_2284</name>
</gene>
<dbReference type="STRING" id="159087.Daro_1306"/>
<dbReference type="EMBL" id="CP000089">
    <property type="protein sequence ID" value="AAZ46402.1"/>
    <property type="molecule type" value="Genomic_DNA"/>
</dbReference>
<dbReference type="Gene3D" id="1.10.10.10">
    <property type="entry name" value="Winged helix-like DNA-binding domain superfamily/Winged helix DNA-binding domain"/>
    <property type="match status" value="1"/>
</dbReference>
<evidence type="ECO:0000313" key="4">
    <source>
        <dbReference type="EMBL" id="AAZ47021.1"/>
    </source>
</evidence>
<organism evidence="2">
    <name type="scientific">Dechloromonas aromatica (strain RCB)</name>
    <dbReference type="NCBI Taxonomy" id="159087"/>
    <lineage>
        <taxon>Bacteria</taxon>
        <taxon>Pseudomonadati</taxon>
        <taxon>Pseudomonadota</taxon>
        <taxon>Betaproteobacteria</taxon>
        <taxon>Rhodocyclales</taxon>
        <taxon>Azonexaceae</taxon>
        <taxon>Dechloromonas</taxon>
    </lineage>
</organism>
<dbReference type="HOGENOM" id="CLU_027402_36_1_4"/>
<dbReference type="InterPro" id="IPR010921">
    <property type="entry name" value="Trp_repressor/repl_initiator"/>
</dbReference>
<dbReference type="GO" id="GO:0043565">
    <property type="term" value="F:sequence-specific DNA binding"/>
    <property type="evidence" value="ECO:0007669"/>
    <property type="project" value="InterPro"/>
</dbReference>
<dbReference type="eggNOG" id="COG2963">
    <property type="taxonomic scope" value="Bacteria"/>
</dbReference>
<dbReference type="GO" id="GO:0004803">
    <property type="term" value="F:transposase activity"/>
    <property type="evidence" value="ECO:0007669"/>
    <property type="project" value="InterPro"/>
</dbReference>
<dbReference type="KEGG" id="dar:Daro_1306"/>
<accession>Q47FH9</accession>
<dbReference type="KEGG" id="dar:Daro_1712"/>
<dbReference type="InterPro" id="IPR036388">
    <property type="entry name" value="WH-like_DNA-bd_sf"/>
</dbReference>
<dbReference type="Pfam" id="PF01527">
    <property type="entry name" value="HTH_Tnp_1"/>
    <property type="match status" value="1"/>
</dbReference>
<dbReference type="KEGG" id="dar:Daro_2284"/>
<dbReference type="InterPro" id="IPR002514">
    <property type="entry name" value="Transposase_8"/>
</dbReference>
<protein>
    <submittedName>
        <fullName evidence="2">Transposase IS3/IS911</fullName>
    </submittedName>
</protein>
<sequence>MRRPRRNHTAAFKAKVAIAALKGDETLATLAEKFDVHPNQITQWKTQLLENASGVFATAAEKQAATPDLKDLHAKIGQQALEIDFLAGALGRIGDASAKR</sequence>
<reference evidence="2" key="1">
    <citation type="submission" date="2005-08" db="EMBL/GenBank/DDBJ databases">
        <title>Complete sequence of Dechloromonas aromatica RCB.</title>
        <authorList>
            <person name="Salinero K.K."/>
            <person name="Copeland A."/>
            <person name="Lucas S."/>
            <person name="Lapidus A."/>
            <person name="Barry K."/>
            <person name="Detter J.C."/>
            <person name="Glavina T."/>
            <person name="Hammon N."/>
            <person name="Israni S."/>
            <person name="Pitluck S."/>
            <person name="Di Bartolo G."/>
            <person name="Trong S."/>
            <person name="Schmutz J."/>
            <person name="Larimer F."/>
            <person name="Land M."/>
            <person name="Ivanova N."/>
            <person name="Richardson P."/>
        </authorList>
    </citation>
    <scope>NUCLEOTIDE SEQUENCE</scope>
    <source>
        <strain evidence="2">RCB</strain>
    </source>
</reference>
<evidence type="ECO:0000313" key="2">
    <source>
        <dbReference type="EMBL" id="AAZ46402.1"/>
    </source>
</evidence>
<name>Q47FH9_DECAR</name>
<dbReference type="EMBL" id="CP000089">
    <property type="protein sequence ID" value="AAZ47021.1"/>
    <property type="molecule type" value="Genomic_DNA"/>
</dbReference>
<dbReference type="EMBL" id="CP000089">
    <property type="protein sequence ID" value="AAZ46057.1"/>
    <property type="molecule type" value="Genomic_DNA"/>
</dbReference>
<evidence type="ECO:0000313" key="3">
    <source>
        <dbReference type="EMBL" id="AAZ46459.1"/>
    </source>
</evidence>
<dbReference type="AlphaFoldDB" id="Q47FH9"/>
<dbReference type="EMBL" id="CP000089">
    <property type="protein sequence ID" value="AAZ46459.1"/>
    <property type="molecule type" value="Genomic_DNA"/>
</dbReference>
<dbReference type="GO" id="GO:0006313">
    <property type="term" value="P:DNA transposition"/>
    <property type="evidence" value="ECO:0007669"/>
    <property type="project" value="InterPro"/>
</dbReference>
<dbReference type="SUPFAM" id="SSF48295">
    <property type="entry name" value="TrpR-like"/>
    <property type="match status" value="1"/>
</dbReference>
<dbReference type="KEGG" id="dar:Daro_1654"/>
<proteinExistence type="predicted"/>